<comment type="caution">
    <text evidence="1">The sequence shown here is derived from an EMBL/GenBank/DDBJ whole genome shotgun (WGS) entry which is preliminary data.</text>
</comment>
<accession>A0ACB9FCD6</accession>
<evidence type="ECO:0000313" key="2">
    <source>
        <dbReference type="Proteomes" id="UP001055811"/>
    </source>
</evidence>
<reference evidence="2" key="1">
    <citation type="journal article" date="2022" name="Mol. Ecol. Resour.">
        <title>The genomes of chicory, endive, great burdock and yacon provide insights into Asteraceae palaeo-polyploidization history and plant inulin production.</title>
        <authorList>
            <person name="Fan W."/>
            <person name="Wang S."/>
            <person name="Wang H."/>
            <person name="Wang A."/>
            <person name="Jiang F."/>
            <person name="Liu H."/>
            <person name="Zhao H."/>
            <person name="Xu D."/>
            <person name="Zhang Y."/>
        </authorList>
    </citation>
    <scope>NUCLEOTIDE SEQUENCE [LARGE SCALE GENOMIC DNA]</scope>
    <source>
        <strain evidence="2">cv. Punajuju</strain>
    </source>
</reference>
<organism evidence="1 2">
    <name type="scientific">Cichorium intybus</name>
    <name type="common">Chicory</name>
    <dbReference type="NCBI Taxonomy" id="13427"/>
    <lineage>
        <taxon>Eukaryota</taxon>
        <taxon>Viridiplantae</taxon>
        <taxon>Streptophyta</taxon>
        <taxon>Embryophyta</taxon>
        <taxon>Tracheophyta</taxon>
        <taxon>Spermatophyta</taxon>
        <taxon>Magnoliopsida</taxon>
        <taxon>eudicotyledons</taxon>
        <taxon>Gunneridae</taxon>
        <taxon>Pentapetalae</taxon>
        <taxon>asterids</taxon>
        <taxon>campanulids</taxon>
        <taxon>Asterales</taxon>
        <taxon>Asteraceae</taxon>
        <taxon>Cichorioideae</taxon>
        <taxon>Cichorieae</taxon>
        <taxon>Cichoriinae</taxon>
        <taxon>Cichorium</taxon>
    </lineage>
</organism>
<name>A0ACB9FCD6_CICIN</name>
<sequence>MVLAVFCSSGGSLELFFKVLDGFAPSRLRSSLNIKSLLQRYTLCSFMDDSTPGSAAAKFVGLFYLWRFLASFILDVKGYFGDFSGVGASNPDFAAVFWAGWLFLGGSCHSTLWTDLPLEFLFLKIAAAVIFGSVDAFAPGIF</sequence>
<dbReference type="EMBL" id="CM042011">
    <property type="protein sequence ID" value="KAI3768666.1"/>
    <property type="molecule type" value="Genomic_DNA"/>
</dbReference>
<evidence type="ECO:0000313" key="1">
    <source>
        <dbReference type="EMBL" id="KAI3768666.1"/>
    </source>
</evidence>
<gene>
    <name evidence="1" type="ORF">L2E82_19496</name>
</gene>
<keyword evidence="2" id="KW-1185">Reference proteome</keyword>
<protein>
    <submittedName>
        <fullName evidence="1">Uncharacterized protein</fullName>
    </submittedName>
</protein>
<dbReference type="Proteomes" id="UP001055811">
    <property type="component" value="Linkage Group LG03"/>
</dbReference>
<proteinExistence type="predicted"/>
<reference evidence="1 2" key="2">
    <citation type="journal article" date="2022" name="Mol. Ecol. Resour.">
        <title>The genomes of chicory, endive, great burdock and yacon provide insights into Asteraceae paleo-polyploidization history and plant inulin production.</title>
        <authorList>
            <person name="Fan W."/>
            <person name="Wang S."/>
            <person name="Wang H."/>
            <person name="Wang A."/>
            <person name="Jiang F."/>
            <person name="Liu H."/>
            <person name="Zhao H."/>
            <person name="Xu D."/>
            <person name="Zhang Y."/>
        </authorList>
    </citation>
    <scope>NUCLEOTIDE SEQUENCE [LARGE SCALE GENOMIC DNA]</scope>
    <source>
        <strain evidence="2">cv. Punajuju</strain>
        <tissue evidence="1">Leaves</tissue>
    </source>
</reference>